<evidence type="ECO:0000256" key="1">
    <source>
        <dbReference type="ARBA" id="ARBA00004168"/>
    </source>
</evidence>
<keyword evidence="10" id="KW-1185">Reference proteome</keyword>
<dbReference type="PANTHER" id="PTHR48234:SF1">
    <property type="entry name" value="SEA DOMAIN-CONTAINING PROTEIN-RELATED"/>
    <property type="match status" value="1"/>
</dbReference>
<feature type="chain" id="PRO_5041694700" evidence="7">
    <location>
        <begin position="32"/>
        <end position="1093"/>
    </location>
</feature>
<dbReference type="AlphaFoldDB" id="A0AA96LPD7"/>
<keyword evidence="2" id="KW-0134">Cell wall</keyword>
<feature type="signal peptide" evidence="7">
    <location>
        <begin position="1"/>
        <end position="31"/>
    </location>
</feature>
<evidence type="ECO:0000256" key="6">
    <source>
        <dbReference type="SAM" id="MobiDB-lite"/>
    </source>
</evidence>
<feature type="compositionally biased region" description="Pro residues" evidence="6">
    <location>
        <begin position="985"/>
        <end position="1054"/>
    </location>
</feature>
<organism evidence="9 10">
    <name type="scientific">Paenibacillus roseopurpureus</name>
    <dbReference type="NCBI Taxonomy" id="2918901"/>
    <lineage>
        <taxon>Bacteria</taxon>
        <taxon>Bacillati</taxon>
        <taxon>Bacillota</taxon>
        <taxon>Bacilli</taxon>
        <taxon>Bacillales</taxon>
        <taxon>Paenibacillaceae</taxon>
        <taxon>Paenibacillus</taxon>
    </lineage>
</organism>
<proteinExistence type="predicted"/>
<evidence type="ECO:0000256" key="4">
    <source>
        <dbReference type="ARBA" id="ARBA00022729"/>
    </source>
</evidence>
<keyword evidence="3" id="KW-0964">Secreted</keyword>
<keyword evidence="9" id="KW-0176">Collagen</keyword>
<dbReference type="KEGG" id="proo:MJB10_01065"/>
<dbReference type="InterPro" id="IPR008456">
    <property type="entry name" value="Collagen-bd_dom"/>
</dbReference>
<dbReference type="Pfam" id="PF05737">
    <property type="entry name" value="Collagen_bind"/>
    <property type="match status" value="4"/>
</dbReference>
<dbReference type="Pfam" id="PF17961">
    <property type="entry name" value="Big_8"/>
    <property type="match status" value="1"/>
</dbReference>
<sequence length="1093" mass="117902">MAKRQSNAMLIALFMFMQCLYGFTLSSTVNATEISGNILDSVTMAVYDSHDAVVTGNVYDQDGKVKLDYTWSLPNGHGYHAGDTFSFILPQEFVLFNNVSGPLTTTDNGPAGTFVANKDTHRVVITFNSFIESHDNLQGTLSFLTQISTSRLNGSTEQTIVIPIRSGDQVFSFKLRPWVTSTISKSGVPEGYNPKSISWTVDVNQKLDEVQQAVVTDPIPAGLTAPAPAAVSVYHLQMQLDGTSVQGAQLDPSEYTVSSDGGVLTVHFTSSPITSAYRIHYSTAITDMARTTFTNTATFGGSNKEGIQAKSTVEVGRGKLVWKESTDYIAATQRIEWAIHYNGGEVTIPQSAAYLIDTFNTTHELVPGSLQVQAVTFDVSGHEIVGATVSPGEYTVTPLEGANGFKLQFNHDISSAYRIVYQIQAKTPILQDAVIENKVTTGNQTETAIRTISQRALVKDALVDSVDYQTRTIAWKIEINGDSQFMTNIVLTDTFPNKGLQFNSTSLVVKTKVGVTLLPVTDFTIDPSVDAKDGFILHFTHELNEPVVIVYQTTFNLDWIPPGGMSAFFNHAKLEFLFMDTKYTAEAGAAYYPNAELQQNGYKFGSFEWRGKDPTLTWTVGINYRGKSLAHAALVDVLESNQKLIKGSVAVYHMTIAPNGSPSQGAAVAASEYTVNEDDPSKPFVTFNQPIQDGYIVIFQTSLKDQIIPSSVANTAKLTNGESQVSSDLYASVAIPHGGEYLIKNGSQNGDKINWNITINRGQSTLTEAEVYDHPSSNQELLPDSFHLYATTVGTNGDLVRDVELVKGTGYTVTIQTNQQGQQTFLLKFLSPISAAYILEYQSLIHAGNGDTVNNAVSFSGKNVTTITKETSQEIVVGVTTGSGTGTGVRGSLQVMKIDASNREQPLAGATYNLYRVSRESRDLIQTQTTNASGIAIFQGLLAGDYVIKEITAPSGYILDAADHPFTLQPAENKRLTYTNSKTTTPPPSSTPTPPPSSTPTPTPPPSSSPTPPPSSPTPSPSVTPSPKPTPPVVTVPSPKPTDPGSTPVPPVPSVEPATLPVTGESSHLYIKLSGVALVLFGIMAGRKVRRKR</sequence>
<dbReference type="SUPFAM" id="SSF49478">
    <property type="entry name" value="Cna protein B-type domain"/>
    <property type="match status" value="1"/>
</dbReference>
<comment type="subcellular location">
    <subcellularLocation>
        <location evidence="1">Secreted</location>
        <location evidence="1">Cell wall</location>
        <topology evidence="1">Peptidoglycan-anchor</topology>
    </subcellularLocation>
</comment>
<accession>A0AA96LPD7</accession>
<dbReference type="GO" id="GO:0007155">
    <property type="term" value="P:cell adhesion"/>
    <property type="evidence" value="ECO:0007669"/>
    <property type="project" value="InterPro"/>
</dbReference>
<dbReference type="InterPro" id="IPR041033">
    <property type="entry name" value="SpaA_PFL_dom_1"/>
</dbReference>
<reference evidence="9" key="1">
    <citation type="submission" date="2022-02" db="EMBL/GenBank/DDBJ databases">
        <title>Paenibacillus sp. MBLB1832 Whole Genome Shotgun Sequencing.</title>
        <authorList>
            <person name="Hwang C.Y."/>
            <person name="Cho E.-S."/>
            <person name="Seo M.-J."/>
        </authorList>
    </citation>
    <scope>NUCLEOTIDE SEQUENCE</scope>
    <source>
        <strain evidence="9">MBLB1832</strain>
    </source>
</reference>
<name>A0AA96LPD7_9BACL</name>
<evidence type="ECO:0000256" key="7">
    <source>
        <dbReference type="SAM" id="SignalP"/>
    </source>
</evidence>
<evidence type="ECO:0000259" key="8">
    <source>
        <dbReference type="PROSITE" id="PS50847"/>
    </source>
</evidence>
<dbReference type="Gene3D" id="2.60.40.10">
    <property type="entry name" value="Immunoglobulins"/>
    <property type="match status" value="1"/>
</dbReference>
<keyword evidence="5" id="KW-0572">Peptidoglycan-anchor</keyword>
<dbReference type="PRINTS" id="PR01217">
    <property type="entry name" value="PRICHEXTENSN"/>
</dbReference>
<evidence type="ECO:0000313" key="9">
    <source>
        <dbReference type="EMBL" id="WNR44783.1"/>
    </source>
</evidence>
<dbReference type="InterPro" id="IPR041171">
    <property type="entry name" value="SDR_Ig"/>
</dbReference>
<dbReference type="SUPFAM" id="SSF49401">
    <property type="entry name" value="Bacterial adhesins"/>
    <property type="match status" value="6"/>
</dbReference>
<evidence type="ECO:0000313" key="10">
    <source>
        <dbReference type="Proteomes" id="UP001304650"/>
    </source>
</evidence>
<feature type="region of interest" description="Disordered" evidence="6">
    <location>
        <begin position="978"/>
        <end position="1061"/>
    </location>
</feature>
<dbReference type="PANTHER" id="PTHR48234">
    <property type="entry name" value="GH09231P"/>
    <property type="match status" value="1"/>
</dbReference>
<dbReference type="InterPro" id="IPR013783">
    <property type="entry name" value="Ig-like_fold"/>
</dbReference>
<keyword evidence="4 7" id="KW-0732">Signal</keyword>
<dbReference type="RefSeq" id="WP_314800720.1">
    <property type="nucleotide sequence ID" value="NZ_CP130319.1"/>
</dbReference>
<evidence type="ECO:0000256" key="2">
    <source>
        <dbReference type="ARBA" id="ARBA00022512"/>
    </source>
</evidence>
<dbReference type="InterPro" id="IPR019931">
    <property type="entry name" value="LPXTG_anchor"/>
</dbReference>
<evidence type="ECO:0000256" key="5">
    <source>
        <dbReference type="ARBA" id="ARBA00023088"/>
    </source>
</evidence>
<dbReference type="Gene3D" id="2.60.40.740">
    <property type="match status" value="5"/>
</dbReference>
<dbReference type="GO" id="GO:0005518">
    <property type="term" value="F:collagen binding"/>
    <property type="evidence" value="ECO:0007669"/>
    <property type="project" value="InterPro"/>
</dbReference>
<evidence type="ECO:0000256" key="3">
    <source>
        <dbReference type="ARBA" id="ARBA00022525"/>
    </source>
</evidence>
<protein>
    <submittedName>
        <fullName evidence="9">Collagen binding domain-containing protein</fullName>
    </submittedName>
</protein>
<dbReference type="InterPro" id="IPR011252">
    <property type="entry name" value="Fibrogen-bd_dom1"/>
</dbReference>
<dbReference type="Gene3D" id="2.60.40.1280">
    <property type="match status" value="1"/>
</dbReference>
<dbReference type="InterPro" id="IPR008966">
    <property type="entry name" value="Adhesion_dom_sf"/>
</dbReference>
<dbReference type="InterPro" id="IPR052506">
    <property type="entry name" value="Bact_Fn-Binding"/>
</dbReference>
<dbReference type="Proteomes" id="UP001304650">
    <property type="component" value="Chromosome"/>
</dbReference>
<gene>
    <name evidence="9" type="ORF">MJB10_01065</name>
</gene>
<dbReference type="Pfam" id="PF17802">
    <property type="entry name" value="SpaA"/>
    <property type="match status" value="1"/>
</dbReference>
<dbReference type="EMBL" id="CP130319">
    <property type="protein sequence ID" value="WNR44783.1"/>
    <property type="molecule type" value="Genomic_DNA"/>
</dbReference>
<feature type="domain" description="Gram-positive cocci surface proteins LPxTG" evidence="8">
    <location>
        <begin position="1060"/>
        <end position="1093"/>
    </location>
</feature>
<dbReference type="PROSITE" id="PS50847">
    <property type="entry name" value="GRAM_POS_ANCHORING"/>
    <property type="match status" value="1"/>
</dbReference>